<name>A0A6P0EZQ8_9ACTN</name>
<evidence type="ECO:0000313" key="3">
    <source>
        <dbReference type="EMBL" id="NEN53455.1"/>
    </source>
</evidence>
<dbReference type="RefSeq" id="WP_163613286.1">
    <property type="nucleotide sequence ID" value="NZ_JAAGWB010000070.1"/>
</dbReference>
<evidence type="ECO:0008006" key="6">
    <source>
        <dbReference type="Google" id="ProtNLM"/>
    </source>
</evidence>
<protein>
    <recommendedName>
        <fullName evidence="6">Secreted protein</fullName>
    </recommendedName>
</protein>
<accession>A0A6P0EZQ8</accession>
<dbReference type="Proteomes" id="UP000471152">
    <property type="component" value="Unassembled WGS sequence"/>
</dbReference>
<proteinExistence type="predicted"/>
<dbReference type="EMBL" id="JAAGWB010000070">
    <property type="protein sequence ID" value="NEN53455.1"/>
    <property type="molecule type" value="Genomic_DNA"/>
</dbReference>
<evidence type="ECO:0000313" key="4">
    <source>
        <dbReference type="Proteomes" id="UP000468828"/>
    </source>
</evidence>
<feature type="chain" id="PRO_5036186080" description="Secreted protein" evidence="1">
    <location>
        <begin position="33"/>
        <end position="172"/>
    </location>
</feature>
<comment type="caution">
    <text evidence="2">The sequence shown here is derived from an EMBL/GenBank/DDBJ whole genome shotgun (WGS) entry which is preliminary data.</text>
</comment>
<reference evidence="2 4" key="1">
    <citation type="submission" date="2020-01" db="EMBL/GenBank/DDBJ databases">
        <title>the WGS Modestobacter muralis CPCC 204518.</title>
        <authorList>
            <person name="Jiang Z."/>
        </authorList>
    </citation>
    <scope>NUCLEOTIDE SEQUENCE [LARGE SCALE GENOMIC DNA]</scope>
    <source>
        <strain evidence="2 4">DSM 100205</strain>
    </source>
</reference>
<sequence>MKLNMGRAMKNTLLACALGTGLVAVGGGTALAAPSVEGAASSVVIDARTGGLSATTGTAVVLDAQTGAVVSVSKTPTSGLSLNAISNPCGSRDTCWKPISLPYAQVGFTSAQTYTGTWTDRGTLVTSGHSVKGICWIPQGGSSQVCNNNAYGTGVSVGFTQAVTGKSVTVTS</sequence>
<evidence type="ECO:0000313" key="5">
    <source>
        <dbReference type="Proteomes" id="UP000471152"/>
    </source>
</evidence>
<feature type="signal peptide" evidence="1">
    <location>
        <begin position="1"/>
        <end position="32"/>
    </location>
</feature>
<keyword evidence="4" id="KW-1185">Reference proteome</keyword>
<dbReference type="EMBL" id="JAAGWH010000067">
    <property type="protein sequence ID" value="NEK96555.1"/>
    <property type="molecule type" value="Genomic_DNA"/>
</dbReference>
<keyword evidence="1" id="KW-0732">Signal</keyword>
<organism evidence="2 4">
    <name type="scientific">Modestobacter muralis</name>
    <dbReference type="NCBI Taxonomy" id="1608614"/>
    <lineage>
        <taxon>Bacteria</taxon>
        <taxon>Bacillati</taxon>
        <taxon>Actinomycetota</taxon>
        <taxon>Actinomycetes</taxon>
        <taxon>Geodermatophilales</taxon>
        <taxon>Geodermatophilaceae</taxon>
        <taxon>Modestobacter</taxon>
    </lineage>
</organism>
<reference evidence="3 5" key="2">
    <citation type="submission" date="2020-02" db="EMBL/GenBank/DDBJ databases">
        <title>The WGS of Modestobacter muralis DSM 100205.</title>
        <authorList>
            <person name="Jiang Z."/>
        </authorList>
    </citation>
    <scope>NUCLEOTIDE SEQUENCE [LARGE SCALE GENOMIC DNA]</scope>
    <source>
        <strain evidence="3 5">DSM 100205</strain>
    </source>
</reference>
<gene>
    <name evidence="3" type="ORF">G3R41_21360</name>
    <name evidence="2" type="ORF">GCU67_20645</name>
</gene>
<dbReference type="AlphaFoldDB" id="A0A6P0EZQ8"/>
<evidence type="ECO:0000313" key="2">
    <source>
        <dbReference type="EMBL" id="NEK96555.1"/>
    </source>
</evidence>
<dbReference type="Proteomes" id="UP000468828">
    <property type="component" value="Unassembled WGS sequence"/>
</dbReference>
<evidence type="ECO:0000256" key="1">
    <source>
        <dbReference type="SAM" id="SignalP"/>
    </source>
</evidence>